<dbReference type="Gene3D" id="3.30.40.10">
    <property type="entry name" value="Zinc/RING finger domain, C3HC4 (zinc finger)"/>
    <property type="match status" value="1"/>
</dbReference>
<dbReference type="OrthoDB" id="10262413at2759"/>
<accession>A0A9P1BQ33</accession>
<reference evidence="4 5" key="2">
    <citation type="submission" date="2024-05" db="EMBL/GenBank/DDBJ databases">
        <authorList>
            <person name="Chen Y."/>
            <person name="Shah S."/>
            <person name="Dougan E. K."/>
            <person name="Thang M."/>
            <person name="Chan C."/>
        </authorList>
    </citation>
    <scope>NUCLEOTIDE SEQUENCE [LARGE SCALE GENOMIC DNA]</scope>
</reference>
<protein>
    <submittedName>
        <fullName evidence="4">Lariat debranching enzyme A</fullName>
    </submittedName>
</protein>
<feature type="region of interest" description="Disordered" evidence="1">
    <location>
        <begin position="1242"/>
        <end position="1265"/>
    </location>
</feature>
<dbReference type="InterPro" id="IPR027417">
    <property type="entry name" value="P-loop_NTPase"/>
</dbReference>
<dbReference type="InterPro" id="IPR036291">
    <property type="entry name" value="NAD(P)-bd_dom_sf"/>
</dbReference>
<dbReference type="CDD" id="cd22343">
    <property type="entry name" value="PDDEXK_lambda_exonuclease-like"/>
    <property type="match status" value="1"/>
</dbReference>
<dbReference type="CDD" id="cd16655">
    <property type="entry name" value="RING-Ubox_WDSUB1-like"/>
    <property type="match status" value="1"/>
</dbReference>
<keyword evidence="5" id="KW-1185">Reference proteome</keyword>
<dbReference type="Pfam" id="PF04564">
    <property type="entry name" value="U-box"/>
    <property type="match status" value="1"/>
</dbReference>
<dbReference type="InterPro" id="IPR019080">
    <property type="entry name" value="YqaJ_viral_recombinase"/>
</dbReference>
<dbReference type="PANTHER" id="PTHR12849">
    <property type="entry name" value="RNA LARIAT DEBRANCHING ENZYME"/>
    <property type="match status" value="1"/>
</dbReference>
<evidence type="ECO:0000256" key="1">
    <source>
        <dbReference type="SAM" id="MobiDB-lite"/>
    </source>
</evidence>
<dbReference type="InterPro" id="IPR029052">
    <property type="entry name" value="Metallo-depent_PP-like"/>
</dbReference>
<feature type="compositionally biased region" description="Acidic residues" evidence="1">
    <location>
        <begin position="1713"/>
        <end position="1725"/>
    </location>
</feature>
<evidence type="ECO:0000259" key="2">
    <source>
        <dbReference type="PROSITE" id="PS51698"/>
    </source>
</evidence>
<dbReference type="GO" id="GO:0006281">
    <property type="term" value="P:DNA repair"/>
    <property type="evidence" value="ECO:0007669"/>
    <property type="project" value="UniProtKB-ARBA"/>
</dbReference>
<feature type="compositionally biased region" description="Basic and acidic residues" evidence="1">
    <location>
        <begin position="1861"/>
        <end position="1876"/>
    </location>
</feature>
<dbReference type="EMBL" id="CAMXCT020000230">
    <property type="protein sequence ID" value="CAL1129271.1"/>
    <property type="molecule type" value="Genomic_DNA"/>
</dbReference>
<dbReference type="GO" id="GO:0008419">
    <property type="term" value="F:RNA lariat debranching enzyme activity"/>
    <property type="evidence" value="ECO:0007669"/>
    <property type="project" value="TreeGrafter"/>
</dbReference>
<dbReference type="InterPro" id="IPR013083">
    <property type="entry name" value="Znf_RING/FYVE/PHD"/>
</dbReference>
<dbReference type="Pfam" id="PF09588">
    <property type="entry name" value="YqaJ"/>
    <property type="match status" value="1"/>
</dbReference>
<dbReference type="SUPFAM" id="SSF56300">
    <property type="entry name" value="Metallo-dependent phosphatases"/>
    <property type="match status" value="1"/>
</dbReference>
<dbReference type="SUPFAM" id="SSF51735">
    <property type="entry name" value="NAD(P)-binding Rossmann-fold domains"/>
    <property type="match status" value="1"/>
</dbReference>
<dbReference type="SUPFAM" id="SSF52540">
    <property type="entry name" value="P-loop containing nucleoside triphosphate hydrolases"/>
    <property type="match status" value="1"/>
</dbReference>
<dbReference type="GO" id="GO:0016567">
    <property type="term" value="P:protein ubiquitination"/>
    <property type="evidence" value="ECO:0007669"/>
    <property type="project" value="InterPro"/>
</dbReference>
<feature type="region of interest" description="Disordered" evidence="1">
    <location>
        <begin position="343"/>
        <end position="367"/>
    </location>
</feature>
<dbReference type="GO" id="GO:0004842">
    <property type="term" value="F:ubiquitin-protein transferase activity"/>
    <property type="evidence" value="ECO:0007669"/>
    <property type="project" value="InterPro"/>
</dbReference>
<dbReference type="Gene3D" id="3.40.50.300">
    <property type="entry name" value="P-loop containing nucleotide triphosphate hydrolases"/>
    <property type="match status" value="1"/>
</dbReference>
<dbReference type="InterPro" id="IPR003613">
    <property type="entry name" value="Ubox_domain"/>
</dbReference>
<feature type="region of interest" description="Disordered" evidence="1">
    <location>
        <begin position="478"/>
        <end position="613"/>
    </location>
</feature>
<comment type="caution">
    <text evidence="3">The sequence shown here is derived from an EMBL/GenBank/DDBJ whole genome shotgun (WGS) entry which is preliminary data.</text>
</comment>
<dbReference type="InterPro" id="IPR011604">
    <property type="entry name" value="PDDEXK-like_dom_sf"/>
</dbReference>
<feature type="region of interest" description="Disordered" evidence="1">
    <location>
        <begin position="1847"/>
        <end position="1876"/>
    </location>
</feature>
<evidence type="ECO:0000313" key="3">
    <source>
        <dbReference type="EMBL" id="CAI3975896.1"/>
    </source>
</evidence>
<feature type="compositionally biased region" description="Basic and acidic residues" evidence="1">
    <location>
        <begin position="542"/>
        <end position="552"/>
    </location>
</feature>
<dbReference type="EMBL" id="CAMXCT030000230">
    <property type="protein sequence ID" value="CAL4763208.1"/>
    <property type="molecule type" value="Genomic_DNA"/>
</dbReference>
<gene>
    <name evidence="3" type="ORF">C1SCF055_LOCUS4169</name>
</gene>
<feature type="region of interest" description="Disordered" evidence="1">
    <location>
        <begin position="1709"/>
        <end position="1733"/>
    </location>
</feature>
<dbReference type="SMART" id="SM00504">
    <property type="entry name" value="Ubox"/>
    <property type="match status" value="1"/>
</dbReference>
<feature type="compositionally biased region" description="Acidic residues" evidence="1">
    <location>
        <begin position="597"/>
        <end position="613"/>
    </location>
</feature>
<sequence>MKIGVVGSCYGELDRVYEAVRKLAKQGITIDLLICCGDFMSVRDEKDMEHVAAPAHHKEDLKDFPKYFSGRSEAPVTTVFIGGKNEASNLLREHYYGGWVAPGIYYMGAAGVLRVGCLRIAGISGSFASGDYFRGRHECPPYTEEFKRSAFHAREWDAARLEKLQEPVDVVISYDWPRGIWKHGPYQKIIEQQDLGENLKREMEGNTLGSPAAMELMKKLRPPFWFSASLQVRFPALVPHGDGTFTRFLALERCRGGREFLQVLDIDPRTPSAMRSLPAPKWQQKPPVPAVVPLCYDAEWMAMQKVNHENISLIWHPAKSRVVAPAKEDLLWIRERLKKICGTQPRLPGGRHPNLTPTKLRKSRGAGRQTFRNFSTLQLRELFEIRGMDFPGHLDKASLIQHLEDFDALHGADEHHKDADESYPIATGFIAMPATQRGKILEILQLPDIWKVQEENRRQLLRTAQIGAVDIAGSSEVFSKTEAASEDPAAVGETKDDTAASADPGAVTGCSPSPSTPSEDDFTAPVAPVASKQVPAGNSERTSPEPEPEPRKLLTAGSEGDAAELMLEMAMEEGDPQDPQDDEAPEAEVDVEHGDVDPLDPLDPLDPDPLDPEVNAEAEHLALEQDLETLEAELAMAEQLLRDPQDPQDPQLPADSVASMPVVSVTDLPESPEAGHDPGSVEEAAQLLVQAVMGLSDLEVEAEDFADIETGELQDIDGGEVQVDDELFQQEAAEEVSGFAALALAVEEAEREEAEAAPLKVPHPSPDPASDAAFDAEAMICRAQLLTGTPTTQGATGKKKLCQGHDEMAGRARAMSASASRPHAEEVEMGEASRHQDSGAARSSSSSAPLRPGLRVRLQGLERRAELNGSQGHLSAFNSQTGRWELTLQGGKGSIRVRPENVVPLESAAHVEADIPEEFRCVITRELMERPVITSDGHTYERSAIAKWLEEHNTSPKTGRELPDKVLKPNHALRAQIMAFRDLMDEEGGTEPDEPGHQRKASQTIREEFLKSLEVKAKDVSDFLHLPQRYGDGRAHPKWLAARKNRLTASRFACACAARGARKNRKAAVLEMLTLPEGRPKQAEKFGVRNEEVAIKAYVAWRKEEAEKGDPTRALNLQIQALGICIWADQPWLAASPDGLCVLDGMPEGLLEIKTSPSWDELFEGEVPVDWTYQVNGCMKVASEALGQPLQWCDLFLWTPRRQTCQRVLFDEDLWERAMFPELRHFFFEFFLPEALERERQRRQRHAKQQRKTESRGLPPLPPWEPESQARYAAAAVTTDEDWLGESGRWIFIHNVDSYIGRALVKELRRADGGLNRIFGTSAGEAPAAVKRIVCRDDPKKAKKMAETMQSCRLVVISLFDCTLDDLHFAISALKVDPKANPPKVLGELESECIFMVISSVMVWSATKPETPGAAIKDSDYLRRAPKVGSKFEQWKEMEDLVFSCFNREASQVKAFVVAGGLLYGEGEQIFADLFKDAWRGVQSHAIVSPGVNKVPTVHVRDMARLVRQVSLTAESINPLETPPYFLAVDQPPSQPPVSTQKDLVQGIVDEMGEHYQVPRVSYDEAMSVAELQEVREALTLDLWMEPSTLALNEDFCANSDPPGWICKNGLLANLRSMADEFCAGKKLRCMRIIIAGPPASGKSNLAKAVAEHFKVPYLSFPVPAQSSDIEKMATQITSNVIRYRGYVLDAGGIGFAEAEKLFRFDVEVPRSEEEEPPPDGEEVEPTPPKMERRLNEETCPAYVLLPWWRNGETGKGKWQNAGGASLEVFEQSMQAYIESNLTSNIHSLQDFFQDVANKGVLNLPIAGKDEEDLFESARIYIESSGRPFNYLPTEAEVSQEIRQRRAEKQELQEAMAASTKDADDHEAKQRREEQRHEMRLQMVAEHQVQMVKCYSCYAKSWNHQDDVMGFMSQDPDFL</sequence>
<reference evidence="3" key="1">
    <citation type="submission" date="2022-10" db="EMBL/GenBank/DDBJ databases">
        <authorList>
            <person name="Chen Y."/>
            <person name="Dougan E. K."/>
            <person name="Chan C."/>
            <person name="Rhodes N."/>
            <person name="Thang M."/>
        </authorList>
    </citation>
    <scope>NUCLEOTIDE SEQUENCE</scope>
</reference>
<name>A0A9P1BQ33_9DINO</name>
<feature type="region of interest" description="Disordered" evidence="1">
    <location>
        <begin position="809"/>
        <end position="853"/>
    </location>
</feature>
<dbReference type="PROSITE" id="PS51698">
    <property type="entry name" value="U_BOX"/>
    <property type="match status" value="1"/>
</dbReference>
<dbReference type="SUPFAM" id="SSF57850">
    <property type="entry name" value="RING/U-box"/>
    <property type="match status" value="1"/>
</dbReference>
<evidence type="ECO:0000313" key="4">
    <source>
        <dbReference type="EMBL" id="CAL4763208.1"/>
    </source>
</evidence>
<dbReference type="EMBL" id="CAMXCT010000230">
    <property type="protein sequence ID" value="CAI3975896.1"/>
    <property type="molecule type" value="Genomic_DNA"/>
</dbReference>
<feature type="domain" description="U-box" evidence="2">
    <location>
        <begin position="914"/>
        <end position="987"/>
    </location>
</feature>
<dbReference type="PANTHER" id="PTHR12849:SF0">
    <property type="entry name" value="LARIAT DEBRANCHING ENZYME"/>
    <property type="match status" value="1"/>
</dbReference>
<dbReference type="Gene3D" id="3.90.320.10">
    <property type="match status" value="1"/>
</dbReference>
<dbReference type="GO" id="GO:0000398">
    <property type="term" value="P:mRNA splicing, via spliceosome"/>
    <property type="evidence" value="ECO:0007669"/>
    <property type="project" value="TreeGrafter"/>
</dbReference>
<dbReference type="InterPro" id="IPR007708">
    <property type="entry name" value="DBR1_C"/>
</dbReference>
<feature type="compositionally biased region" description="Basic and acidic residues" evidence="1">
    <location>
        <begin position="822"/>
        <end position="837"/>
    </location>
</feature>
<proteinExistence type="predicted"/>
<evidence type="ECO:0000313" key="5">
    <source>
        <dbReference type="Proteomes" id="UP001152797"/>
    </source>
</evidence>
<feature type="region of interest" description="Disordered" evidence="1">
    <location>
        <begin position="638"/>
        <end position="659"/>
    </location>
</feature>
<feature type="compositionally biased region" description="Low complexity" evidence="1">
    <location>
        <begin position="559"/>
        <end position="569"/>
    </location>
</feature>
<dbReference type="SUPFAM" id="SSF52980">
    <property type="entry name" value="Restriction endonuclease-like"/>
    <property type="match status" value="1"/>
</dbReference>
<dbReference type="SMART" id="SM01124">
    <property type="entry name" value="DBR1"/>
    <property type="match status" value="1"/>
</dbReference>
<dbReference type="Proteomes" id="UP001152797">
    <property type="component" value="Unassembled WGS sequence"/>
</dbReference>
<organism evidence="3">
    <name type="scientific">Cladocopium goreaui</name>
    <dbReference type="NCBI Taxonomy" id="2562237"/>
    <lineage>
        <taxon>Eukaryota</taxon>
        <taxon>Sar</taxon>
        <taxon>Alveolata</taxon>
        <taxon>Dinophyceae</taxon>
        <taxon>Suessiales</taxon>
        <taxon>Symbiodiniaceae</taxon>
        <taxon>Cladocopium</taxon>
    </lineage>
</organism>
<dbReference type="InterPro" id="IPR011335">
    <property type="entry name" value="Restrct_endonuc-II-like"/>
</dbReference>
<feature type="compositionally biased region" description="Acidic residues" evidence="1">
    <location>
        <begin position="570"/>
        <end position="589"/>
    </location>
</feature>
<dbReference type="Pfam" id="PF05011">
    <property type="entry name" value="DBR1"/>
    <property type="match status" value="1"/>
</dbReference>
<feature type="compositionally biased region" description="Low complexity" evidence="1">
    <location>
        <begin position="838"/>
        <end position="853"/>
    </location>
</feature>
<dbReference type="GO" id="GO:0005634">
    <property type="term" value="C:nucleus"/>
    <property type="evidence" value="ECO:0007669"/>
    <property type="project" value="TreeGrafter"/>
</dbReference>
<feature type="compositionally biased region" description="Low complexity" evidence="1">
    <location>
        <begin position="811"/>
        <end position="821"/>
    </location>
</feature>